<dbReference type="STRING" id="646529.Desaci_0145"/>
<evidence type="ECO:0000313" key="2">
    <source>
        <dbReference type="Proteomes" id="UP000002892"/>
    </source>
</evidence>
<accession>I4D0A3</accession>
<evidence type="ECO:0000313" key="1">
    <source>
        <dbReference type="EMBL" id="AFM39227.1"/>
    </source>
</evidence>
<dbReference type="EMBL" id="CP003639">
    <property type="protein sequence ID" value="AFM39227.1"/>
    <property type="molecule type" value="Genomic_DNA"/>
</dbReference>
<organism evidence="1 2">
    <name type="scientific">Desulfosporosinus acidiphilus (strain DSM 22704 / JCM 16185 / SJ4)</name>
    <dbReference type="NCBI Taxonomy" id="646529"/>
    <lineage>
        <taxon>Bacteria</taxon>
        <taxon>Bacillati</taxon>
        <taxon>Bacillota</taxon>
        <taxon>Clostridia</taxon>
        <taxon>Eubacteriales</taxon>
        <taxon>Desulfitobacteriaceae</taxon>
        <taxon>Desulfosporosinus</taxon>
    </lineage>
</organism>
<keyword evidence="2" id="KW-1185">Reference proteome</keyword>
<proteinExistence type="predicted"/>
<sequence length="39" mass="4116">MLLKALGGRTVTQRGGYLNYDKKGGALHAFTLAGQGTHL</sequence>
<gene>
    <name evidence="1" type="ordered locus">Desaci_0145</name>
</gene>
<reference evidence="1 2" key="1">
    <citation type="journal article" date="2012" name="J. Bacteriol.">
        <title>Complete genome sequences of Desulfosporosinus orientis DSM765T, Desulfosporosinus youngiae DSM17734T, Desulfosporosinus meridiei DSM13257T, and Desulfosporosinus acidiphilus DSM22704T.</title>
        <authorList>
            <person name="Pester M."/>
            <person name="Brambilla E."/>
            <person name="Alazard D."/>
            <person name="Rattei T."/>
            <person name="Weinmaier T."/>
            <person name="Han J."/>
            <person name="Lucas S."/>
            <person name="Lapidus A."/>
            <person name="Cheng J.F."/>
            <person name="Goodwin L."/>
            <person name="Pitluck S."/>
            <person name="Peters L."/>
            <person name="Ovchinnikova G."/>
            <person name="Teshima H."/>
            <person name="Detter J.C."/>
            <person name="Han C.S."/>
            <person name="Tapia R."/>
            <person name="Land M.L."/>
            <person name="Hauser L."/>
            <person name="Kyrpides N.C."/>
            <person name="Ivanova N.N."/>
            <person name="Pagani I."/>
            <person name="Huntmann M."/>
            <person name="Wei C.L."/>
            <person name="Davenport K.W."/>
            <person name="Daligault H."/>
            <person name="Chain P.S."/>
            <person name="Chen A."/>
            <person name="Mavromatis K."/>
            <person name="Markowitz V."/>
            <person name="Szeto E."/>
            <person name="Mikhailova N."/>
            <person name="Pati A."/>
            <person name="Wagner M."/>
            <person name="Woyke T."/>
            <person name="Ollivier B."/>
            <person name="Klenk H.P."/>
            <person name="Spring S."/>
            <person name="Loy A."/>
        </authorList>
    </citation>
    <scope>NUCLEOTIDE SEQUENCE [LARGE SCALE GENOMIC DNA]</scope>
    <source>
        <strain evidence="2">DSM 22704 / JCM 16185 / SJ4</strain>
    </source>
</reference>
<name>I4D0A3_DESAJ</name>
<dbReference type="HOGENOM" id="CLU_3308450_0_0_9"/>
<dbReference type="Proteomes" id="UP000002892">
    <property type="component" value="Chromosome"/>
</dbReference>
<protein>
    <submittedName>
        <fullName evidence="1">Uncharacterized protein</fullName>
    </submittedName>
</protein>
<dbReference type="AlphaFoldDB" id="I4D0A3"/>
<dbReference type="KEGG" id="dai:Desaci_0145"/>